<gene>
    <name evidence="2" type="ORF">HZI73_08595</name>
</gene>
<accession>A0A8J8MIS9</accession>
<dbReference type="Pfam" id="PF13584">
    <property type="entry name" value="BatD"/>
    <property type="match status" value="2"/>
</dbReference>
<dbReference type="KEGG" id="vpy:HZI73_08595"/>
<dbReference type="PANTHER" id="PTHR40940:SF2">
    <property type="entry name" value="BATD"/>
    <property type="match status" value="1"/>
</dbReference>
<dbReference type="RefSeq" id="WP_212697838.1">
    <property type="nucleotide sequence ID" value="NZ_CP058649.1"/>
</dbReference>
<sequence>MIGKRQLRKAVLLSLFFLIIIMQTMSIQAEEARIRLDMDSLNLELGVSTNMTLTLENINGGRLKSIEGIEHFEILSSGQSQNTSIVNGKTTQSIQVNYALMPKTTGDFTLIGYVEYEGKTYETNALEVHVSEQSSKLDGETEDIFLKTNLSKENAYFGEKLVLTYELYSRYRIDHYGFKDMVQLDGFITKDFSEEQLKSNYVTIDGKKYVKYEVKKMILSPTTSGAMNIPSYQLEVILSTGDFFSQGKSMYLNSDALDVQIQPLPTENQPKDFTGLIGQLDVQATYSQEEVAYGQSLSLHVKLSGNSNLELVDSIFPKDMDNFTVYETEKDLREDVIGNDYVAEKGFEMILVPKATGEITINPIQITYFDVVTETYQDAVISGKTITVNGTMPTVASQTGNAGVVERQQMIINQINPVQLDEAYFTLKKSHVYTGIVIILLLITILAIFYYMRMKNRKRDKPLQAIYERVKKAKDNQDYYNILNDMIKYRYHISIKASSREDIKQHILNPTVVASVFDMMDMMENNFQQEQKSNSHIKEMMKNIYQEIKKKKQMC</sequence>
<evidence type="ECO:0000313" key="2">
    <source>
        <dbReference type="EMBL" id="QUI22354.1"/>
    </source>
</evidence>
<protein>
    <submittedName>
        <fullName evidence="2">BatD family protein</fullName>
    </submittedName>
</protein>
<dbReference type="InterPro" id="IPR025738">
    <property type="entry name" value="BatD"/>
</dbReference>
<keyword evidence="3" id="KW-1185">Reference proteome</keyword>
<evidence type="ECO:0000256" key="1">
    <source>
        <dbReference type="SAM" id="Phobius"/>
    </source>
</evidence>
<organism evidence="2 3">
    <name type="scientific">Vallitalea pronyensis</name>
    <dbReference type="NCBI Taxonomy" id="1348613"/>
    <lineage>
        <taxon>Bacteria</taxon>
        <taxon>Bacillati</taxon>
        <taxon>Bacillota</taxon>
        <taxon>Clostridia</taxon>
        <taxon>Lachnospirales</taxon>
        <taxon>Vallitaleaceae</taxon>
        <taxon>Vallitalea</taxon>
    </lineage>
</organism>
<feature type="transmembrane region" description="Helical" evidence="1">
    <location>
        <begin position="432"/>
        <end position="452"/>
    </location>
</feature>
<keyword evidence="1" id="KW-0812">Transmembrane</keyword>
<keyword evidence="1" id="KW-1133">Transmembrane helix</keyword>
<dbReference type="AlphaFoldDB" id="A0A8J8MIS9"/>
<proteinExistence type="predicted"/>
<keyword evidence="1" id="KW-0472">Membrane</keyword>
<dbReference type="Proteomes" id="UP000683246">
    <property type="component" value="Chromosome"/>
</dbReference>
<evidence type="ECO:0000313" key="3">
    <source>
        <dbReference type="Proteomes" id="UP000683246"/>
    </source>
</evidence>
<reference evidence="2" key="1">
    <citation type="submission" date="2020-07" db="EMBL/GenBank/DDBJ databases">
        <title>Vallitalea pronyensis genome.</title>
        <authorList>
            <person name="Postec A."/>
        </authorList>
    </citation>
    <scope>NUCLEOTIDE SEQUENCE</scope>
    <source>
        <strain evidence="2">FatNI3</strain>
    </source>
</reference>
<dbReference type="EMBL" id="CP058649">
    <property type="protein sequence ID" value="QUI22354.1"/>
    <property type="molecule type" value="Genomic_DNA"/>
</dbReference>
<dbReference type="PANTHER" id="PTHR40940">
    <property type="entry name" value="PROTEIN BATD-RELATED"/>
    <property type="match status" value="1"/>
</dbReference>
<name>A0A8J8MIS9_9FIRM</name>